<dbReference type="AlphaFoldDB" id="A0A2W5NSY9"/>
<organism evidence="1 2">
    <name type="scientific">Novosphingobium pentaromativorans</name>
    <dbReference type="NCBI Taxonomy" id="205844"/>
    <lineage>
        <taxon>Bacteria</taxon>
        <taxon>Pseudomonadati</taxon>
        <taxon>Pseudomonadota</taxon>
        <taxon>Alphaproteobacteria</taxon>
        <taxon>Sphingomonadales</taxon>
        <taxon>Sphingomonadaceae</taxon>
        <taxon>Novosphingobium</taxon>
    </lineage>
</organism>
<dbReference type="Proteomes" id="UP000249082">
    <property type="component" value="Unassembled WGS sequence"/>
</dbReference>
<gene>
    <name evidence="1" type="ORF">DI555_05425</name>
</gene>
<dbReference type="EMBL" id="QFPX01000004">
    <property type="protein sequence ID" value="PZQ56084.1"/>
    <property type="molecule type" value="Genomic_DNA"/>
</dbReference>
<dbReference type="SUPFAM" id="SSF52540">
    <property type="entry name" value="P-loop containing nucleoside triphosphate hydrolases"/>
    <property type="match status" value="1"/>
</dbReference>
<accession>A0A2W5NSY9</accession>
<evidence type="ECO:0000313" key="1">
    <source>
        <dbReference type="EMBL" id="PZQ56084.1"/>
    </source>
</evidence>
<evidence type="ECO:0000313" key="2">
    <source>
        <dbReference type="Proteomes" id="UP000249082"/>
    </source>
</evidence>
<dbReference type="InterPro" id="IPR027417">
    <property type="entry name" value="P-loop_NTPase"/>
</dbReference>
<dbReference type="Gene3D" id="1.10.8.60">
    <property type="match status" value="1"/>
</dbReference>
<proteinExistence type="predicted"/>
<comment type="caution">
    <text evidence="1">The sequence shown here is derived from an EMBL/GenBank/DDBJ whole genome shotgun (WGS) entry which is preliminary data.</text>
</comment>
<name>A0A2W5NSY9_9SPHN</name>
<protein>
    <submittedName>
        <fullName evidence="1">ATPase</fullName>
    </submittedName>
</protein>
<reference evidence="1 2" key="1">
    <citation type="submission" date="2017-08" db="EMBL/GenBank/DDBJ databases">
        <title>Infants hospitalized years apart are colonized by the same room-sourced microbial strains.</title>
        <authorList>
            <person name="Brooks B."/>
            <person name="Olm M.R."/>
            <person name="Firek B.A."/>
            <person name="Baker R."/>
            <person name="Thomas B.C."/>
            <person name="Morowitz M.J."/>
            <person name="Banfield J.F."/>
        </authorList>
    </citation>
    <scope>NUCLEOTIDE SEQUENCE [LARGE SCALE GENOMIC DNA]</scope>
    <source>
        <strain evidence="1">S2_005_002_R2_33</strain>
    </source>
</reference>
<sequence>MKQIALPLSAASDSPPRIVVGNANAGAIDALLEPATWPFHSAILSGPPRSGKSLLARWFVEAGHGDALDDADRMDEDAVFHSWNRAQETGRPLLIVSARRRGEGEGRWQVSLPDLGSRLGAALELEIGDPDEEMLGELIDVHAQMRRLSLDPSATDYLVPRCERSHVGVENLVAAIDRLSLERKQPPTLAIWREALIELYGSEGSGGDPRPL</sequence>